<keyword evidence="3" id="KW-0378">Hydrolase</keyword>
<keyword evidence="2" id="KW-0479">Metal-binding</keyword>
<dbReference type="SMART" id="SM00849">
    <property type="entry name" value="Lactamase_B"/>
    <property type="match status" value="1"/>
</dbReference>
<evidence type="ECO:0000256" key="2">
    <source>
        <dbReference type="ARBA" id="ARBA00022723"/>
    </source>
</evidence>
<dbReference type="InterPro" id="IPR051013">
    <property type="entry name" value="MBL_superfamily_lactonases"/>
</dbReference>
<evidence type="ECO:0000256" key="3">
    <source>
        <dbReference type="ARBA" id="ARBA00022801"/>
    </source>
</evidence>
<dbReference type="InterPro" id="IPR036866">
    <property type="entry name" value="RibonucZ/Hydroxyglut_hydro"/>
</dbReference>
<sequence length="285" mass="32872">MEGNILFNIGEFNLYPLQGGITNMDGGAMFGVVPRPLWTKKYPCNERNQIPLVCHPILIQNNNHNMIIDTGVGNGKFTEKQKRNYGATYESDIHGSLEQFNLTVDDIDIVIMSHMHFDHACGLTTPDGQSVFKNAVIYTSQIEWNEMRAPNIRSKSTYWEENHKNIEHQVVTFKDEFEVIPGITMKHTGGHSAGHSVIEIESNGEKAVHMADIFPTFAHLNPLWVTAYDDYPMDSINAKERLIQKYIKENYWFLFYHDINHFAVKIDDETRKIKNDIRRDELIEV</sequence>
<dbReference type="EMBL" id="JAHLZN010000011">
    <property type="protein sequence ID" value="MBU6113799.1"/>
    <property type="molecule type" value="Genomic_DNA"/>
</dbReference>
<evidence type="ECO:0000313" key="7">
    <source>
        <dbReference type="Proteomes" id="UP000770161"/>
    </source>
</evidence>
<name>A0ABS6GXD2_MAMLE</name>
<keyword evidence="4" id="KW-0862">Zinc</keyword>
<evidence type="ECO:0000259" key="5">
    <source>
        <dbReference type="SMART" id="SM00849"/>
    </source>
</evidence>
<comment type="similarity">
    <text evidence="1">Belongs to the metallo-beta-lactamase superfamily.</text>
</comment>
<dbReference type="InterPro" id="IPR001279">
    <property type="entry name" value="Metallo-B-lactamas"/>
</dbReference>
<dbReference type="Pfam" id="PF00753">
    <property type="entry name" value="Lactamase_B"/>
    <property type="match status" value="1"/>
</dbReference>
<dbReference type="CDD" id="cd07728">
    <property type="entry name" value="YtnP-like_MBL-fold"/>
    <property type="match status" value="1"/>
</dbReference>
<dbReference type="Gene3D" id="3.60.15.10">
    <property type="entry name" value="Ribonuclease Z/Hydroxyacylglutathione hydrolase-like"/>
    <property type="match status" value="1"/>
</dbReference>
<feature type="domain" description="Metallo-beta-lactamase" evidence="5">
    <location>
        <begin position="53"/>
        <end position="257"/>
    </location>
</feature>
<dbReference type="SUPFAM" id="SSF56281">
    <property type="entry name" value="Metallo-hydrolase/oxidoreductase"/>
    <property type="match status" value="1"/>
</dbReference>
<evidence type="ECO:0000256" key="1">
    <source>
        <dbReference type="ARBA" id="ARBA00007749"/>
    </source>
</evidence>
<evidence type="ECO:0000313" key="6">
    <source>
        <dbReference type="EMBL" id="MBU6113799.1"/>
    </source>
</evidence>
<dbReference type="PANTHER" id="PTHR42978:SF6">
    <property type="entry name" value="QUORUM-QUENCHING LACTONASE YTNP-RELATED"/>
    <property type="match status" value="1"/>
</dbReference>
<protein>
    <submittedName>
        <fullName evidence="6">MBL fold metallo-hydrolase</fullName>
    </submittedName>
</protein>
<dbReference type="PANTHER" id="PTHR42978">
    <property type="entry name" value="QUORUM-QUENCHING LACTONASE YTNP-RELATED-RELATED"/>
    <property type="match status" value="1"/>
</dbReference>
<accession>A0ABS6GXD2</accession>
<gene>
    <name evidence="6" type="ORF">KQ656_07500</name>
</gene>
<evidence type="ECO:0000256" key="4">
    <source>
        <dbReference type="ARBA" id="ARBA00022833"/>
    </source>
</evidence>
<keyword evidence="7" id="KW-1185">Reference proteome</keyword>
<reference evidence="6 7" key="1">
    <citation type="submission" date="2021-06" db="EMBL/GenBank/DDBJ databases">
        <title>Staphylococcus lentus K169 genome sequencing.</title>
        <authorList>
            <person name="Sundareshan S."/>
            <person name="Akhila D.S."/>
            <person name="Prachi D."/>
            <person name="Sivakumar R."/>
            <person name="Rajendhran J."/>
            <person name="Isloor S."/>
            <person name="Hegde N.R."/>
        </authorList>
    </citation>
    <scope>NUCLEOTIDE SEQUENCE [LARGE SCALE GENOMIC DNA]</scope>
    <source>
        <strain evidence="6 7">K169</strain>
    </source>
</reference>
<proteinExistence type="inferred from homology"/>
<organism evidence="6 7">
    <name type="scientific">Mammaliicoccus lentus</name>
    <name type="common">Staphylococcus lentus</name>
    <dbReference type="NCBI Taxonomy" id="42858"/>
    <lineage>
        <taxon>Bacteria</taxon>
        <taxon>Bacillati</taxon>
        <taxon>Bacillota</taxon>
        <taxon>Bacilli</taxon>
        <taxon>Bacillales</taxon>
        <taxon>Staphylococcaceae</taxon>
        <taxon>Mammaliicoccus</taxon>
    </lineage>
</organism>
<comment type="caution">
    <text evidence="6">The sequence shown here is derived from an EMBL/GenBank/DDBJ whole genome shotgun (WGS) entry which is preliminary data.</text>
</comment>
<dbReference type="Proteomes" id="UP000770161">
    <property type="component" value="Unassembled WGS sequence"/>
</dbReference>